<evidence type="ECO:0000256" key="1">
    <source>
        <dbReference type="SAM" id="MobiDB-lite"/>
    </source>
</evidence>
<organism evidence="2 3">
    <name type="scientific">Caerostris extrusa</name>
    <name type="common">Bark spider</name>
    <name type="synonym">Caerostris bankana</name>
    <dbReference type="NCBI Taxonomy" id="172846"/>
    <lineage>
        <taxon>Eukaryota</taxon>
        <taxon>Metazoa</taxon>
        <taxon>Ecdysozoa</taxon>
        <taxon>Arthropoda</taxon>
        <taxon>Chelicerata</taxon>
        <taxon>Arachnida</taxon>
        <taxon>Araneae</taxon>
        <taxon>Araneomorphae</taxon>
        <taxon>Entelegynae</taxon>
        <taxon>Araneoidea</taxon>
        <taxon>Araneidae</taxon>
        <taxon>Caerostris</taxon>
    </lineage>
</organism>
<keyword evidence="3" id="KW-1185">Reference proteome</keyword>
<evidence type="ECO:0000313" key="2">
    <source>
        <dbReference type="EMBL" id="GIY07029.1"/>
    </source>
</evidence>
<dbReference type="Proteomes" id="UP001054945">
    <property type="component" value="Unassembled WGS sequence"/>
</dbReference>
<protein>
    <submittedName>
        <fullName evidence="2">Uncharacterized protein</fullName>
    </submittedName>
</protein>
<accession>A0AAV4QFH1</accession>
<gene>
    <name evidence="2" type="ORF">CEXT_390251</name>
</gene>
<name>A0AAV4QFH1_CAEEX</name>
<proteinExistence type="predicted"/>
<feature type="compositionally biased region" description="Basic residues" evidence="1">
    <location>
        <begin position="1"/>
        <end position="11"/>
    </location>
</feature>
<dbReference type="AlphaFoldDB" id="A0AAV4QFH1"/>
<reference evidence="2 3" key="1">
    <citation type="submission" date="2021-06" db="EMBL/GenBank/DDBJ databases">
        <title>Caerostris extrusa draft genome.</title>
        <authorList>
            <person name="Kono N."/>
            <person name="Arakawa K."/>
        </authorList>
    </citation>
    <scope>NUCLEOTIDE SEQUENCE [LARGE SCALE GENOMIC DNA]</scope>
</reference>
<sequence length="93" mass="10970">MRETKHSRKQKQPQFFKNRLRPATLLLREQSNNQQSILKSILQIGFSSPTPFGRGRTYANDGYLNPPPQRITLFFLEISVERVMKCREEKPHI</sequence>
<comment type="caution">
    <text evidence="2">The sequence shown here is derived from an EMBL/GenBank/DDBJ whole genome shotgun (WGS) entry which is preliminary data.</text>
</comment>
<evidence type="ECO:0000313" key="3">
    <source>
        <dbReference type="Proteomes" id="UP001054945"/>
    </source>
</evidence>
<feature type="region of interest" description="Disordered" evidence="1">
    <location>
        <begin position="1"/>
        <end position="20"/>
    </location>
</feature>
<dbReference type="EMBL" id="BPLR01006036">
    <property type="protein sequence ID" value="GIY07029.1"/>
    <property type="molecule type" value="Genomic_DNA"/>
</dbReference>